<accession>A0ACD5V321</accession>
<sequence length="623" mass="69951">MMPKLVDLRDDWAVQSLVLFSFALQVFLLLFASIRRHSVSTLRRLLLWLAYLLADSTAVFTLGHLSISSKMPERHQLVAFWAPFLLVHLGGQDTITAYSFEDNRLWLRHLQTLVVQVLGTAYVIYKYIPVGETWELTAAAILIFVVGVVKYGERIWALRSATLENIWNSVDENTSTAASHEGLLLDVLTTRFPLEEKDAEAVLMGAHSLLDVCKGLFIGLRLRRERRNHVREALRIFKTCGLLNMLMEMELSLMYDILYTKAVVIHTWYGCCIRVVSLVGTAAALLLFQLNQQLFIQRLERKKNQHQHQQQQREVDVAITYVLLSGALLLEVASVTRAAASTWTRAWAYYRKWHAVHQEVLCLRTLVRASRHRKWSGYVGQYKLLDSCARDASWPWGWGWEQQAMDPVCVAAARRLGLGRSAEYWWDNLRHSSSGKLSDATMEMVLTEILENTTRGGNRAAAAADETTTATAGLLPGMLTLQRFKLDDRLGWSIQDIEFEDSLMDASPPRLQQLRSAGRRHGPVQLHDVPPRATTLHAARTNSTQPLRPVPRRAARGHARIAGRSASAETRLGSPQGFACSHQLLGSYQGLPRGSQACLSAPPQVNGHAGHLWPLGGDAVLCC</sequence>
<name>A0ACD5V321_AVESA</name>
<dbReference type="EnsemblPlants" id="AVESA.00010b.r2.2DG0357050.1">
    <property type="protein sequence ID" value="AVESA.00010b.r2.2DG0357050.1.CDS"/>
    <property type="gene ID" value="AVESA.00010b.r2.2DG0357050"/>
</dbReference>
<proteinExistence type="predicted"/>
<reference evidence="1" key="2">
    <citation type="submission" date="2025-09" db="UniProtKB">
        <authorList>
            <consortium name="EnsemblPlants"/>
        </authorList>
    </citation>
    <scope>IDENTIFICATION</scope>
</reference>
<organism evidence="1 2">
    <name type="scientific">Avena sativa</name>
    <name type="common">Oat</name>
    <dbReference type="NCBI Taxonomy" id="4498"/>
    <lineage>
        <taxon>Eukaryota</taxon>
        <taxon>Viridiplantae</taxon>
        <taxon>Streptophyta</taxon>
        <taxon>Embryophyta</taxon>
        <taxon>Tracheophyta</taxon>
        <taxon>Spermatophyta</taxon>
        <taxon>Magnoliopsida</taxon>
        <taxon>Liliopsida</taxon>
        <taxon>Poales</taxon>
        <taxon>Poaceae</taxon>
        <taxon>BOP clade</taxon>
        <taxon>Pooideae</taxon>
        <taxon>Poodae</taxon>
        <taxon>Poeae</taxon>
        <taxon>Poeae Chloroplast Group 1 (Aveneae type)</taxon>
        <taxon>Aveninae</taxon>
        <taxon>Avena</taxon>
    </lineage>
</organism>
<reference evidence="1" key="1">
    <citation type="submission" date="2021-05" db="EMBL/GenBank/DDBJ databases">
        <authorList>
            <person name="Scholz U."/>
            <person name="Mascher M."/>
            <person name="Fiebig A."/>
        </authorList>
    </citation>
    <scope>NUCLEOTIDE SEQUENCE [LARGE SCALE GENOMIC DNA]</scope>
</reference>
<evidence type="ECO:0000313" key="1">
    <source>
        <dbReference type="EnsemblPlants" id="AVESA.00010b.r2.2DG0357050.1.CDS"/>
    </source>
</evidence>
<keyword evidence="2" id="KW-1185">Reference proteome</keyword>
<dbReference type="Proteomes" id="UP001732700">
    <property type="component" value="Chromosome 2D"/>
</dbReference>
<protein>
    <submittedName>
        <fullName evidence="1">Uncharacterized protein</fullName>
    </submittedName>
</protein>
<evidence type="ECO:0000313" key="2">
    <source>
        <dbReference type="Proteomes" id="UP001732700"/>
    </source>
</evidence>